<reference evidence="5 7" key="1">
    <citation type="submission" date="2014-04" db="EMBL/GenBank/DDBJ databases">
        <title>A new species of microsporidia sheds light on the evolution of extreme parasitism.</title>
        <authorList>
            <person name="Haag K.L."/>
            <person name="James T.Y."/>
            <person name="Larsson R."/>
            <person name="Schaer T.M."/>
            <person name="Refardt D."/>
            <person name="Pombert J.-F."/>
            <person name="Ebert D."/>
        </authorList>
    </citation>
    <scope>NUCLEOTIDE SEQUENCE [LARGE SCALE GENOMIC DNA]</scope>
    <source>
        <strain evidence="5 7">UGP3</strain>
        <tissue evidence="5">Spores</tissue>
    </source>
</reference>
<dbReference type="SUPFAM" id="SSF50104">
    <property type="entry name" value="Translation proteins SH3-like domain"/>
    <property type="match status" value="1"/>
</dbReference>
<dbReference type="RefSeq" id="XP_013238720.1">
    <property type="nucleotide sequence ID" value="XM_013383266.1"/>
</dbReference>
<dbReference type="Proteomes" id="UP000029725">
    <property type="component" value="Unassembled WGS sequence"/>
</dbReference>
<sequence>MKLNPEVTSSRRKCRKAHFTAPSHLRQKLMSSALSKELRQKYLVRSMPIRKDDEVLIASGKFKGREGKITAVYRKKFVVNIERISREKVQGATVPIGIHPSNLVITKLHLDKDRLAKLASKAKPKAN</sequence>
<evidence type="ECO:0000256" key="3">
    <source>
        <dbReference type="ARBA" id="ARBA00023274"/>
    </source>
</evidence>
<dbReference type="GeneID" id="25258829"/>
<dbReference type="HOGENOM" id="CLU_093240_0_1_1"/>
<dbReference type="GO" id="GO:0003735">
    <property type="term" value="F:structural constituent of ribosome"/>
    <property type="evidence" value="ECO:0007669"/>
    <property type="project" value="InterPro"/>
</dbReference>
<dbReference type="Pfam" id="PF00467">
    <property type="entry name" value="KOW"/>
    <property type="match status" value="1"/>
</dbReference>
<dbReference type="RefSeq" id="XP_013237768.1">
    <property type="nucleotide sequence ID" value="XM_013382314.1"/>
</dbReference>
<evidence type="ECO:0000256" key="1">
    <source>
        <dbReference type="ARBA" id="ARBA00010618"/>
    </source>
</evidence>
<dbReference type="PANTHER" id="PTHR11143">
    <property type="entry name" value="60S RIBOSOMAL PROTEIN L26 FAMILY MEMBER"/>
    <property type="match status" value="1"/>
</dbReference>
<dbReference type="FunFam" id="2.30.30.30:FF:000009">
    <property type="entry name" value="60S ribosomal protein L26"/>
    <property type="match status" value="1"/>
</dbReference>
<dbReference type="GO" id="GO:0015934">
    <property type="term" value="C:large ribosomal subunit"/>
    <property type="evidence" value="ECO:0007669"/>
    <property type="project" value="InterPro"/>
</dbReference>
<evidence type="ECO:0000256" key="2">
    <source>
        <dbReference type="ARBA" id="ARBA00022980"/>
    </source>
</evidence>
<dbReference type="NCBIfam" id="TIGR01080">
    <property type="entry name" value="rplX_A_E"/>
    <property type="match status" value="1"/>
</dbReference>
<dbReference type="CDD" id="cd06089">
    <property type="entry name" value="KOW_RPL26"/>
    <property type="match status" value="1"/>
</dbReference>
<dbReference type="InterPro" id="IPR005825">
    <property type="entry name" value="Ribosomal_uL24_CS"/>
</dbReference>
<dbReference type="PROSITE" id="PS01108">
    <property type="entry name" value="RIBOSOMAL_L24"/>
    <property type="match status" value="1"/>
</dbReference>
<keyword evidence="7" id="KW-1185">Reference proteome</keyword>
<accession>A0A098VUJ4</accession>
<dbReference type="AlphaFoldDB" id="A0A098VUJ4"/>
<organism evidence="5 7">
    <name type="scientific">Mitosporidium daphniae</name>
    <dbReference type="NCBI Taxonomy" id="1485682"/>
    <lineage>
        <taxon>Eukaryota</taxon>
        <taxon>Fungi</taxon>
        <taxon>Fungi incertae sedis</taxon>
        <taxon>Microsporidia</taxon>
        <taxon>Mitosporidium</taxon>
    </lineage>
</organism>
<dbReference type="InterPro" id="IPR008991">
    <property type="entry name" value="Translation_prot_SH3-like_sf"/>
</dbReference>
<dbReference type="OrthoDB" id="1688503at2759"/>
<evidence type="ECO:0000313" key="5">
    <source>
        <dbReference type="EMBL" id="KGG51341.1"/>
    </source>
</evidence>
<gene>
    <name evidence="6" type="ORF">DI09_192p30</name>
    <name evidence="5" type="ORF">DI09_38p110</name>
</gene>
<dbReference type="SMART" id="SM00739">
    <property type="entry name" value="KOW"/>
    <property type="match status" value="1"/>
</dbReference>
<dbReference type="GeneID" id="25259757"/>
<proteinExistence type="inferred from homology"/>
<evidence type="ECO:0000313" key="6">
    <source>
        <dbReference type="EMBL" id="KGG52284.1"/>
    </source>
</evidence>
<dbReference type="EMBL" id="JMKJ01000102">
    <property type="protein sequence ID" value="KGG52284.1"/>
    <property type="molecule type" value="Genomic_DNA"/>
</dbReference>
<feature type="domain" description="KOW" evidence="4">
    <location>
        <begin position="48"/>
        <end position="75"/>
    </location>
</feature>
<comment type="similarity">
    <text evidence="1">Belongs to the universal ribosomal protein uL24 family.</text>
</comment>
<dbReference type="GO" id="GO:0003723">
    <property type="term" value="F:RNA binding"/>
    <property type="evidence" value="ECO:0007669"/>
    <property type="project" value="InterPro"/>
</dbReference>
<keyword evidence="2" id="KW-0689">Ribosomal protein</keyword>
<evidence type="ECO:0000313" key="7">
    <source>
        <dbReference type="Proteomes" id="UP000029725"/>
    </source>
</evidence>
<protein>
    <recommendedName>
        <fullName evidence="4">KOW domain-containing protein</fullName>
    </recommendedName>
</protein>
<name>A0A098VUJ4_9MICR</name>
<dbReference type="InterPro" id="IPR014722">
    <property type="entry name" value="Rib_uL2_dom2"/>
</dbReference>
<evidence type="ECO:0000259" key="4">
    <source>
        <dbReference type="SMART" id="SM00739"/>
    </source>
</evidence>
<dbReference type="VEuPathDB" id="MicrosporidiaDB:DI09_192p30"/>
<dbReference type="InterPro" id="IPR041988">
    <property type="entry name" value="Ribosomal_uL24_KOW"/>
</dbReference>
<keyword evidence="3" id="KW-0687">Ribonucleoprotein</keyword>
<dbReference type="Gene3D" id="2.30.30.30">
    <property type="match status" value="1"/>
</dbReference>
<comment type="caution">
    <text evidence="5">The sequence shown here is derived from an EMBL/GenBank/DDBJ whole genome shotgun (WGS) entry which is preliminary data.</text>
</comment>
<dbReference type="Pfam" id="PF16906">
    <property type="entry name" value="Ribosomal_L26"/>
    <property type="match status" value="1"/>
</dbReference>
<dbReference type="InterPro" id="IPR005824">
    <property type="entry name" value="KOW"/>
</dbReference>
<dbReference type="VEuPathDB" id="MicrosporidiaDB:DI09_38p110"/>
<dbReference type="EMBL" id="JMKJ01000321">
    <property type="protein sequence ID" value="KGG51341.1"/>
    <property type="molecule type" value="Genomic_DNA"/>
</dbReference>
<dbReference type="GO" id="GO:0006412">
    <property type="term" value="P:translation"/>
    <property type="evidence" value="ECO:0007669"/>
    <property type="project" value="InterPro"/>
</dbReference>
<dbReference type="HAMAP" id="MF_01326_A">
    <property type="entry name" value="Ribosomal_uL24_A"/>
    <property type="match status" value="1"/>
</dbReference>
<dbReference type="InterPro" id="IPR005756">
    <property type="entry name" value="Ribosomal_uL24_euk/arc"/>
</dbReference>